<dbReference type="InterPro" id="IPR000322">
    <property type="entry name" value="Glyco_hydro_31_TIM"/>
</dbReference>
<accession>A0A9P0MT64</accession>
<evidence type="ECO:0000256" key="1">
    <source>
        <dbReference type="ARBA" id="ARBA00007806"/>
    </source>
</evidence>
<evidence type="ECO:0000256" key="2">
    <source>
        <dbReference type="RuleBase" id="RU361185"/>
    </source>
</evidence>
<keyword evidence="8" id="KW-1185">Reference proteome</keyword>
<evidence type="ECO:0000259" key="5">
    <source>
        <dbReference type="Pfam" id="PF01055"/>
    </source>
</evidence>
<dbReference type="Gene3D" id="3.20.20.80">
    <property type="entry name" value="Glycosidases"/>
    <property type="match status" value="1"/>
</dbReference>
<organism evidence="7 8">
    <name type="scientific">Nezara viridula</name>
    <name type="common">Southern green stink bug</name>
    <name type="synonym">Cimex viridulus</name>
    <dbReference type="NCBI Taxonomy" id="85310"/>
    <lineage>
        <taxon>Eukaryota</taxon>
        <taxon>Metazoa</taxon>
        <taxon>Ecdysozoa</taxon>
        <taxon>Arthropoda</taxon>
        <taxon>Hexapoda</taxon>
        <taxon>Insecta</taxon>
        <taxon>Pterygota</taxon>
        <taxon>Neoptera</taxon>
        <taxon>Paraneoptera</taxon>
        <taxon>Hemiptera</taxon>
        <taxon>Heteroptera</taxon>
        <taxon>Panheteroptera</taxon>
        <taxon>Pentatomomorpha</taxon>
        <taxon>Pentatomoidea</taxon>
        <taxon>Pentatomidae</taxon>
        <taxon>Pentatominae</taxon>
        <taxon>Nezara</taxon>
    </lineage>
</organism>
<dbReference type="PANTHER" id="PTHR43053">
    <property type="entry name" value="GLYCOSIDASE FAMILY 31"/>
    <property type="match status" value="1"/>
</dbReference>
<evidence type="ECO:0000256" key="4">
    <source>
        <dbReference type="SAM" id="Phobius"/>
    </source>
</evidence>
<dbReference type="Proteomes" id="UP001152798">
    <property type="component" value="Chromosome 5"/>
</dbReference>
<feature type="region of interest" description="Disordered" evidence="3">
    <location>
        <begin position="1"/>
        <end position="116"/>
    </location>
</feature>
<keyword evidence="2" id="KW-0378">Hydrolase</keyword>
<feature type="transmembrane region" description="Helical" evidence="4">
    <location>
        <begin position="147"/>
        <end position="169"/>
    </location>
</feature>
<protein>
    <submittedName>
        <fullName evidence="7">Uncharacterized protein</fullName>
    </submittedName>
</protein>
<feature type="domain" description="Glycoside hydrolase family 31 TIM barrel" evidence="5">
    <location>
        <begin position="455"/>
        <end position="590"/>
    </location>
</feature>
<dbReference type="Gene3D" id="2.60.40.1180">
    <property type="entry name" value="Golgi alpha-mannosidase II"/>
    <property type="match status" value="1"/>
</dbReference>
<sequence length="842" mass="95634">MEEGRECGRLDRRNSISLPAGLDSMEPIEYTPQLTPERVRHADGYETSDTFSDGGISEGDSSAPESESAKMPLPNRVRKKSVMPSSHMMSKIEVDQDNRSDTTELTDPSPGNSITSVNSISSLLKEKLMMTLPKALKRRKKPKEYKLRGFVAMLFLSIVFLVGFAHVYYHQQVLQRAYFDKIRFNKEERILRLYNSEGVEIALGYLGVELPSTDRVYHCLEQDQEDGKVCLEWMHRARLYLSYKEEKSKGKEQGFRCYTLTWESLSTDTRLVDCFENGQFHGHWYGGGRTLGMAWPVELGKVEMAPFVTGYIGTHRWGSVLKRYFINSRGVAISIDPQTPLYVSINAEEKTRLCLEARHDDFAYVTHKGLPKLNYSVCTSSNMKLLHSFLSEKSLWDGAKQSDLEVINKLVEEPVWQIAPADTKSLTETAILNYTEDVISLGFLRQGHVLINEKWQNHVGDLTMDPKRFPTMNETIDIIHRRGFKIALTVQPFVATESANFAAAVQQGLLINERGGEFRKVPALTSYKSAPSAGMFDITNNNTFPWIHEKLRFLNKSYQIDAFYLDMGTAYDMPQYYQLQQNLTNPDHYKTIFTNKLHGVWRVIGVSGAIARPPAPIFVSLPTLPSTWESLQLIIPTILTYGIVGYPFLMPGPVGGDYLPEEPVQTKATTVTMDGLGIGDLRITDESKLPDKELYMRWLQLATFLPVIRYSHLPSEYKTDETILEQAKILTTLRIETVNPILTKYTREALDSGVPLIRPLWMLDPSDSACHVVVDEFSIGEEIIVAPILSNGTYEREVYLPAGVWKDGIDASLRKGSRWLHSYKVNINKIAYFIKMPDNTRF</sequence>
<dbReference type="InterPro" id="IPR013780">
    <property type="entry name" value="Glyco_hydro_b"/>
</dbReference>
<dbReference type="Pfam" id="PF01055">
    <property type="entry name" value="Glyco_hydro_31_2nd"/>
    <property type="match status" value="2"/>
</dbReference>
<dbReference type="InterPro" id="IPR048395">
    <property type="entry name" value="Glyco_hydro_31_C"/>
</dbReference>
<reference evidence="7" key="1">
    <citation type="submission" date="2022-01" db="EMBL/GenBank/DDBJ databases">
        <authorList>
            <person name="King R."/>
        </authorList>
    </citation>
    <scope>NUCLEOTIDE SEQUENCE</scope>
</reference>
<dbReference type="CDD" id="cd06592">
    <property type="entry name" value="GH31_NET37"/>
    <property type="match status" value="1"/>
</dbReference>
<proteinExistence type="inferred from homology"/>
<keyword evidence="4" id="KW-0812">Transmembrane</keyword>
<dbReference type="GO" id="GO:0005975">
    <property type="term" value="P:carbohydrate metabolic process"/>
    <property type="evidence" value="ECO:0007669"/>
    <property type="project" value="InterPro"/>
</dbReference>
<dbReference type="SUPFAM" id="SSF51011">
    <property type="entry name" value="Glycosyl hydrolase domain"/>
    <property type="match status" value="1"/>
</dbReference>
<feature type="compositionally biased region" description="Basic and acidic residues" evidence="3">
    <location>
        <begin position="1"/>
        <end position="14"/>
    </location>
</feature>
<dbReference type="AlphaFoldDB" id="A0A9P0MT64"/>
<evidence type="ECO:0000256" key="3">
    <source>
        <dbReference type="SAM" id="MobiDB-lite"/>
    </source>
</evidence>
<dbReference type="GO" id="GO:0004553">
    <property type="term" value="F:hydrolase activity, hydrolyzing O-glycosyl compounds"/>
    <property type="evidence" value="ECO:0007669"/>
    <property type="project" value="InterPro"/>
</dbReference>
<gene>
    <name evidence="7" type="ORF">NEZAVI_LOCUS11236</name>
</gene>
<feature type="domain" description="Glycoside hydrolase family 31 TIM barrel" evidence="5">
    <location>
        <begin position="626"/>
        <end position="713"/>
    </location>
</feature>
<keyword evidence="4" id="KW-1133">Transmembrane helix</keyword>
<dbReference type="InterPro" id="IPR050985">
    <property type="entry name" value="Alpha-glycosidase_related"/>
</dbReference>
<comment type="similarity">
    <text evidence="1 2">Belongs to the glycosyl hydrolase 31 family.</text>
</comment>
<dbReference type="EMBL" id="OV725081">
    <property type="protein sequence ID" value="CAH1402416.1"/>
    <property type="molecule type" value="Genomic_DNA"/>
</dbReference>
<dbReference type="OrthoDB" id="10070917at2759"/>
<evidence type="ECO:0000259" key="6">
    <source>
        <dbReference type="Pfam" id="PF21365"/>
    </source>
</evidence>
<evidence type="ECO:0000313" key="8">
    <source>
        <dbReference type="Proteomes" id="UP001152798"/>
    </source>
</evidence>
<dbReference type="PANTHER" id="PTHR43053:SF6">
    <property type="entry name" value="SITS-BINDING PROTEIN"/>
    <property type="match status" value="1"/>
</dbReference>
<feature type="compositionally biased region" description="Polar residues" evidence="3">
    <location>
        <begin position="103"/>
        <end position="116"/>
    </location>
</feature>
<evidence type="ECO:0000313" key="7">
    <source>
        <dbReference type="EMBL" id="CAH1402416.1"/>
    </source>
</evidence>
<feature type="compositionally biased region" description="Basic and acidic residues" evidence="3">
    <location>
        <begin position="90"/>
        <end position="102"/>
    </location>
</feature>
<keyword evidence="4" id="KW-0472">Membrane</keyword>
<dbReference type="InterPro" id="IPR017853">
    <property type="entry name" value="GH"/>
</dbReference>
<dbReference type="Pfam" id="PF21365">
    <property type="entry name" value="Glyco_hydro_31_3rd"/>
    <property type="match status" value="1"/>
</dbReference>
<name>A0A9P0MT64_NEZVI</name>
<keyword evidence="2" id="KW-0326">Glycosidase</keyword>
<dbReference type="SUPFAM" id="SSF51445">
    <property type="entry name" value="(Trans)glycosidases"/>
    <property type="match status" value="1"/>
</dbReference>
<feature type="domain" description="Glycosyl hydrolase family 31 C-terminal" evidence="6">
    <location>
        <begin position="753"/>
        <end position="835"/>
    </location>
</feature>